<evidence type="ECO:0000313" key="2">
    <source>
        <dbReference type="EMBL" id="MBW89904.1"/>
    </source>
</evidence>
<keyword evidence="1" id="KW-0812">Transmembrane</keyword>
<protein>
    <submittedName>
        <fullName evidence="2">Uncharacterized protein</fullName>
    </submittedName>
</protein>
<feature type="transmembrane region" description="Helical" evidence="1">
    <location>
        <begin position="34"/>
        <end position="52"/>
    </location>
</feature>
<sequence length="55" mass="6659">MLGCECLWWNQVDDYYSETHLPQPFSLPAPIPRWPPGLFFLCSFLYCLIWDFNWT</sequence>
<keyword evidence="1" id="KW-0472">Membrane</keyword>
<reference evidence="2" key="1">
    <citation type="submission" date="2018-02" db="EMBL/GenBank/DDBJ databases">
        <title>Rhizophora mucronata_Transcriptome.</title>
        <authorList>
            <person name="Meera S.P."/>
            <person name="Sreeshan A."/>
            <person name="Augustine A."/>
        </authorList>
    </citation>
    <scope>NUCLEOTIDE SEQUENCE</scope>
    <source>
        <tissue evidence="2">Leaf</tissue>
    </source>
</reference>
<organism evidence="2">
    <name type="scientific">Rhizophora mucronata</name>
    <name type="common">Asiatic mangrove</name>
    <dbReference type="NCBI Taxonomy" id="61149"/>
    <lineage>
        <taxon>Eukaryota</taxon>
        <taxon>Viridiplantae</taxon>
        <taxon>Streptophyta</taxon>
        <taxon>Embryophyta</taxon>
        <taxon>Tracheophyta</taxon>
        <taxon>Spermatophyta</taxon>
        <taxon>Magnoliopsida</taxon>
        <taxon>eudicotyledons</taxon>
        <taxon>Gunneridae</taxon>
        <taxon>Pentapetalae</taxon>
        <taxon>rosids</taxon>
        <taxon>fabids</taxon>
        <taxon>Malpighiales</taxon>
        <taxon>Rhizophoraceae</taxon>
        <taxon>Rhizophora</taxon>
    </lineage>
</organism>
<name>A0A2P2J8U5_RHIMU</name>
<dbReference type="AlphaFoldDB" id="A0A2P2J8U5"/>
<proteinExistence type="predicted"/>
<accession>A0A2P2J8U5</accession>
<evidence type="ECO:0000256" key="1">
    <source>
        <dbReference type="SAM" id="Phobius"/>
    </source>
</evidence>
<keyword evidence="1" id="KW-1133">Transmembrane helix</keyword>
<dbReference type="EMBL" id="GGEC01009421">
    <property type="protein sequence ID" value="MBW89904.1"/>
    <property type="molecule type" value="Transcribed_RNA"/>
</dbReference>